<protein>
    <recommendedName>
        <fullName evidence="5">Neuropeptide</fullName>
    </recommendedName>
</protein>
<reference evidence="3" key="1">
    <citation type="submission" date="2022-01" db="EMBL/GenBank/DDBJ databases">
        <authorList>
            <person name="King R."/>
        </authorList>
    </citation>
    <scope>NUCLEOTIDE SEQUENCE</scope>
</reference>
<evidence type="ECO:0008006" key="5">
    <source>
        <dbReference type="Google" id="ProtNLM"/>
    </source>
</evidence>
<keyword evidence="2" id="KW-0732">Signal</keyword>
<dbReference type="AlphaFoldDB" id="A0A9P0HTC6"/>
<accession>A0A9P0HTC6</accession>
<evidence type="ECO:0000256" key="2">
    <source>
        <dbReference type="SAM" id="SignalP"/>
    </source>
</evidence>
<feature type="signal peptide" evidence="2">
    <location>
        <begin position="1"/>
        <end position="24"/>
    </location>
</feature>
<sequence length="228" mass="24653">MLSPVTFLIASTWWLCSLVAEGTGVPEYQCTSVYNTSVLLGYHPTPAHYRGALPQLILIINSCNTSTSGTSIIAAESCCFYLGLPKAEEVAHQTPPFPIAIILKKYNNPSPPPSPPGYNCFYSQPTKKCLNYPSPMNAGPHNEPWGNPLSDSESKDLSQKRGSQPLWTITVYLPTPNPSSSYSLPVFVQDNWKAPPIFSCSDGTSNSLKGSAITGNDTGRIGVRRRGA</sequence>
<gene>
    <name evidence="3" type="ORF">NEZAVI_LOCUS15533</name>
</gene>
<name>A0A9P0HTC6_NEZVI</name>
<evidence type="ECO:0000256" key="1">
    <source>
        <dbReference type="SAM" id="MobiDB-lite"/>
    </source>
</evidence>
<keyword evidence="4" id="KW-1185">Reference proteome</keyword>
<dbReference type="Proteomes" id="UP001152798">
    <property type="component" value="Chromosome 7"/>
</dbReference>
<dbReference type="EMBL" id="OV725083">
    <property type="protein sequence ID" value="CAH1407912.1"/>
    <property type="molecule type" value="Genomic_DNA"/>
</dbReference>
<evidence type="ECO:0000313" key="4">
    <source>
        <dbReference type="Proteomes" id="UP001152798"/>
    </source>
</evidence>
<evidence type="ECO:0000313" key="3">
    <source>
        <dbReference type="EMBL" id="CAH1407912.1"/>
    </source>
</evidence>
<feature type="chain" id="PRO_5040437590" description="Neuropeptide" evidence="2">
    <location>
        <begin position="25"/>
        <end position="228"/>
    </location>
</feature>
<organism evidence="3 4">
    <name type="scientific">Nezara viridula</name>
    <name type="common">Southern green stink bug</name>
    <name type="synonym">Cimex viridulus</name>
    <dbReference type="NCBI Taxonomy" id="85310"/>
    <lineage>
        <taxon>Eukaryota</taxon>
        <taxon>Metazoa</taxon>
        <taxon>Ecdysozoa</taxon>
        <taxon>Arthropoda</taxon>
        <taxon>Hexapoda</taxon>
        <taxon>Insecta</taxon>
        <taxon>Pterygota</taxon>
        <taxon>Neoptera</taxon>
        <taxon>Paraneoptera</taxon>
        <taxon>Hemiptera</taxon>
        <taxon>Heteroptera</taxon>
        <taxon>Panheteroptera</taxon>
        <taxon>Pentatomomorpha</taxon>
        <taxon>Pentatomoidea</taxon>
        <taxon>Pentatomidae</taxon>
        <taxon>Pentatominae</taxon>
        <taxon>Nezara</taxon>
    </lineage>
</organism>
<proteinExistence type="predicted"/>
<feature type="region of interest" description="Disordered" evidence="1">
    <location>
        <begin position="133"/>
        <end position="161"/>
    </location>
</feature>